<dbReference type="InParanoid" id="D6TEQ7"/>
<dbReference type="EMBL" id="ADVG01000001">
    <property type="protein sequence ID" value="EFH88506.1"/>
    <property type="molecule type" value="Genomic_DNA"/>
</dbReference>
<gene>
    <name evidence="2" type="ORF">Krac_9980</name>
</gene>
<proteinExistence type="predicted"/>
<keyword evidence="1" id="KW-1133">Transmembrane helix</keyword>
<accession>D6TEQ7</accession>
<sequence>MMSRLYSLRLASLIGLLGSGLVIIGFFLPARFVTVIFHLQPPLYSTDSFWSMLVNTVTGGTIHDLSSEMAIGSFLLSILVPLLTFLTGLFGKRKRAIFILSLIFATLGLLEFLASSLLLLSFSFPHTGTEIHTSGPGFWLMLIGFPICIGSSIAHIVLFTPHGANFQSNAGLPGPV</sequence>
<dbReference type="Proteomes" id="UP000004508">
    <property type="component" value="Unassembled WGS sequence"/>
</dbReference>
<feature type="transmembrane region" description="Helical" evidence="1">
    <location>
        <begin position="138"/>
        <end position="159"/>
    </location>
</feature>
<comment type="caution">
    <text evidence="2">The sequence shown here is derived from an EMBL/GenBank/DDBJ whole genome shotgun (WGS) entry which is preliminary data.</text>
</comment>
<evidence type="ECO:0000313" key="2">
    <source>
        <dbReference type="EMBL" id="EFH88506.1"/>
    </source>
</evidence>
<reference evidence="2 3" key="1">
    <citation type="journal article" date="2011" name="Stand. Genomic Sci.">
        <title>Non-contiguous finished genome sequence and contextual data of the filamentous soil bacterium Ktedonobacter racemifer type strain (SOSP1-21).</title>
        <authorList>
            <person name="Chang Y.J."/>
            <person name="Land M."/>
            <person name="Hauser L."/>
            <person name="Chertkov O."/>
            <person name="Del Rio T.G."/>
            <person name="Nolan M."/>
            <person name="Copeland A."/>
            <person name="Tice H."/>
            <person name="Cheng J.F."/>
            <person name="Lucas S."/>
            <person name="Han C."/>
            <person name="Goodwin L."/>
            <person name="Pitluck S."/>
            <person name="Ivanova N."/>
            <person name="Ovchinikova G."/>
            <person name="Pati A."/>
            <person name="Chen A."/>
            <person name="Palaniappan K."/>
            <person name="Mavromatis K."/>
            <person name="Liolios K."/>
            <person name="Brettin T."/>
            <person name="Fiebig A."/>
            <person name="Rohde M."/>
            <person name="Abt B."/>
            <person name="Goker M."/>
            <person name="Detter J.C."/>
            <person name="Woyke T."/>
            <person name="Bristow J."/>
            <person name="Eisen J.A."/>
            <person name="Markowitz V."/>
            <person name="Hugenholtz P."/>
            <person name="Kyrpides N.C."/>
            <person name="Klenk H.P."/>
            <person name="Lapidus A."/>
        </authorList>
    </citation>
    <scope>NUCLEOTIDE SEQUENCE [LARGE SCALE GENOMIC DNA]</scope>
    <source>
        <strain evidence="3">DSM 44963</strain>
    </source>
</reference>
<name>D6TEQ7_KTERA</name>
<feature type="transmembrane region" description="Helical" evidence="1">
    <location>
        <begin position="97"/>
        <end position="118"/>
    </location>
</feature>
<protein>
    <submittedName>
        <fullName evidence="2">Uncharacterized protein</fullName>
    </submittedName>
</protein>
<feature type="transmembrane region" description="Helical" evidence="1">
    <location>
        <begin position="12"/>
        <end position="39"/>
    </location>
</feature>
<keyword evidence="1" id="KW-0472">Membrane</keyword>
<feature type="transmembrane region" description="Helical" evidence="1">
    <location>
        <begin position="69"/>
        <end position="90"/>
    </location>
</feature>
<keyword evidence="3" id="KW-1185">Reference proteome</keyword>
<evidence type="ECO:0000256" key="1">
    <source>
        <dbReference type="SAM" id="Phobius"/>
    </source>
</evidence>
<organism evidence="2 3">
    <name type="scientific">Ktedonobacter racemifer DSM 44963</name>
    <dbReference type="NCBI Taxonomy" id="485913"/>
    <lineage>
        <taxon>Bacteria</taxon>
        <taxon>Bacillati</taxon>
        <taxon>Chloroflexota</taxon>
        <taxon>Ktedonobacteria</taxon>
        <taxon>Ktedonobacterales</taxon>
        <taxon>Ktedonobacteraceae</taxon>
        <taxon>Ktedonobacter</taxon>
    </lineage>
</organism>
<keyword evidence="1" id="KW-0812">Transmembrane</keyword>
<evidence type="ECO:0000313" key="3">
    <source>
        <dbReference type="Proteomes" id="UP000004508"/>
    </source>
</evidence>
<dbReference type="AlphaFoldDB" id="D6TEQ7"/>